<evidence type="ECO:0000256" key="2">
    <source>
        <dbReference type="ARBA" id="ARBA00022741"/>
    </source>
</evidence>
<protein>
    <submittedName>
        <fullName evidence="9 10">AAA+ ATPase domain-containing protein</fullName>
    </submittedName>
</protein>
<name>A0A5S6Q0E3_TRIMR</name>
<keyword evidence="8" id="KW-1185">Reference proteome</keyword>
<dbReference type="FunFam" id="2.40.50.140:FF:000067">
    <property type="entry name" value="26S protease regulatory subunit 4"/>
    <property type="match status" value="1"/>
</dbReference>
<dbReference type="InterPro" id="IPR027417">
    <property type="entry name" value="P-loop_NTPase"/>
</dbReference>
<dbReference type="FunFam" id="3.40.50.300:FF:003803">
    <property type="entry name" value="Uncharacterized protein"/>
    <property type="match status" value="1"/>
</dbReference>
<dbReference type="SMART" id="SM00382">
    <property type="entry name" value="AAA"/>
    <property type="match status" value="1"/>
</dbReference>
<dbReference type="Pfam" id="PF17862">
    <property type="entry name" value="AAA_lid_3"/>
    <property type="match status" value="1"/>
</dbReference>
<dbReference type="FunFam" id="3.40.50.300:FF:002861">
    <property type="entry name" value="Cell division control protein 48 homolog E"/>
    <property type="match status" value="1"/>
</dbReference>
<dbReference type="PROSITE" id="PS00674">
    <property type="entry name" value="AAA"/>
    <property type="match status" value="1"/>
</dbReference>
<dbReference type="InterPro" id="IPR050221">
    <property type="entry name" value="26S_Proteasome_ATPase"/>
</dbReference>
<feature type="compositionally biased region" description="Basic and acidic residues" evidence="6">
    <location>
        <begin position="12"/>
        <end position="27"/>
    </location>
</feature>
<evidence type="ECO:0000256" key="3">
    <source>
        <dbReference type="ARBA" id="ARBA00022840"/>
    </source>
</evidence>
<feature type="domain" description="AAA+ ATPase" evidence="7">
    <location>
        <begin position="218"/>
        <end position="338"/>
    </location>
</feature>
<dbReference type="InterPro" id="IPR003959">
    <property type="entry name" value="ATPase_AAA_core"/>
</dbReference>
<dbReference type="Gene3D" id="2.40.50.140">
    <property type="entry name" value="Nucleic acid-binding proteins"/>
    <property type="match status" value="1"/>
</dbReference>
<evidence type="ECO:0000259" key="7">
    <source>
        <dbReference type="SMART" id="SM00382"/>
    </source>
</evidence>
<evidence type="ECO:0000256" key="1">
    <source>
        <dbReference type="ARBA" id="ARBA00006914"/>
    </source>
</evidence>
<dbReference type="InterPro" id="IPR003593">
    <property type="entry name" value="AAA+_ATPase"/>
</dbReference>
<evidence type="ECO:0000256" key="4">
    <source>
        <dbReference type="ARBA" id="ARBA00022942"/>
    </source>
</evidence>
<dbReference type="InterPro" id="IPR032501">
    <property type="entry name" value="Prot_ATP_ID_OB_2nd"/>
</dbReference>
<keyword evidence="3 5" id="KW-0067">ATP-binding</keyword>
<dbReference type="WBParaSite" id="TMUE_3000012725.1">
    <property type="protein sequence ID" value="TMUE_3000012725.1"/>
    <property type="gene ID" value="WBGene00291324"/>
</dbReference>
<sequence>MGQHQSTGGRGHGADKKDDKEKKRMREAPIPTRFGKRKKKGKGPDAAQKLPHVTPHSRCRLKLLKSERIKDYLLLEEEYLKNQERMKPQDDRQEDEHGRVDDLRGSPMAVGNLEEVIDDTHAIVSTSVGSEHYVTILSFVDKDQLEPGCTVLLNHKTHSVIGVLSDDADPMVNVMKLEKAPQETYADVGGLDSQIQEIKSVELPLTHPELYEEMGIKPPKGVILYGAPGTGKTLLAKAKYLGDGPKLVRELFRVAEEHSPSIVFIDEIDAIGTKRYESNSGGEREIQRTMLELLNQLDGFDSRGDVKVIMATNRIETLDPALIRPGRIDRKIEFPLPDEGTIRKIFLIHTNRMTLADDVDFDEFVMAKDDLSGADVKAICTEAGLQALRDRRMKVTQEDFKKARESVLYRKKEGAPAALYL</sequence>
<dbReference type="Pfam" id="PF00004">
    <property type="entry name" value="AAA"/>
    <property type="match status" value="1"/>
</dbReference>
<dbReference type="FunFam" id="1.10.8.60:FF:000007">
    <property type="entry name" value="26S proteasome regulatory subunit 4"/>
    <property type="match status" value="1"/>
</dbReference>
<dbReference type="AlphaFoldDB" id="A0A5S6Q0E3"/>
<proteinExistence type="inferred from homology"/>
<feature type="region of interest" description="Disordered" evidence="6">
    <location>
        <begin position="84"/>
        <end position="106"/>
    </location>
</feature>
<reference evidence="9 10" key="2">
    <citation type="submission" date="2019-12" db="UniProtKB">
        <authorList>
            <consortium name="WormBaseParasite"/>
        </authorList>
    </citation>
    <scope>IDENTIFICATION</scope>
</reference>
<evidence type="ECO:0000313" key="8">
    <source>
        <dbReference type="Proteomes" id="UP000046395"/>
    </source>
</evidence>
<dbReference type="Pfam" id="PF16450">
    <property type="entry name" value="Prot_ATP_ID_OB_C"/>
    <property type="match status" value="1"/>
</dbReference>
<feature type="region of interest" description="Disordered" evidence="6">
    <location>
        <begin position="1"/>
        <end position="54"/>
    </location>
</feature>
<dbReference type="PANTHER" id="PTHR23073">
    <property type="entry name" value="26S PROTEASOME REGULATORY SUBUNIT"/>
    <property type="match status" value="1"/>
</dbReference>
<evidence type="ECO:0000313" key="10">
    <source>
        <dbReference type="WBParaSite" id="TMUE_3000012725.1"/>
    </source>
</evidence>
<dbReference type="GO" id="GO:0016887">
    <property type="term" value="F:ATP hydrolysis activity"/>
    <property type="evidence" value="ECO:0007669"/>
    <property type="project" value="InterPro"/>
</dbReference>
<organism evidence="8 9">
    <name type="scientific">Trichuris muris</name>
    <name type="common">Mouse whipworm</name>
    <dbReference type="NCBI Taxonomy" id="70415"/>
    <lineage>
        <taxon>Eukaryota</taxon>
        <taxon>Metazoa</taxon>
        <taxon>Ecdysozoa</taxon>
        <taxon>Nematoda</taxon>
        <taxon>Enoplea</taxon>
        <taxon>Dorylaimia</taxon>
        <taxon>Trichinellida</taxon>
        <taxon>Trichuridae</taxon>
        <taxon>Trichuris</taxon>
    </lineage>
</organism>
<evidence type="ECO:0000313" key="9">
    <source>
        <dbReference type="WBParaSite" id="TMUE_0000000442.1"/>
    </source>
</evidence>
<dbReference type="WBParaSite" id="TMUE_0000000442.1">
    <property type="protein sequence ID" value="TMUE_0000000442.1"/>
    <property type="gene ID" value="WBGene00296382"/>
</dbReference>
<dbReference type="InterPro" id="IPR041569">
    <property type="entry name" value="AAA_lid_3"/>
</dbReference>
<dbReference type="InterPro" id="IPR012340">
    <property type="entry name" value="NA-bd_OB-fold"/>
</dbReference>
<feature type="compositionally biased region" description="Basic and acidic residues" evidence="6">
    <location>
        <begin position="84"/>
        <end position="104"/>
    </location>
</feature>
<evidence type="ECO:0000256" key="5">
    <source>
        <dbReference type="RuleBase" id="RU003651"/>
    </source>
</evidence>
<dbReference type="Gene3D" id="3.40.50.300">
    <property type="entry name" value="P-loop containing nucleotide triphosphate hydrolases"/>
    <property type="match status" value="2"/>
</dbReference>
<accession>A0A5S6Q0E3</accession>
<dbReference type="InterPro" id="IPR003960">
    <property type="entry name" value="ATPase_AAA_CS"/>
</dbReference>
<keyword evidence="2 5" id="KW-0547">Nucleotide-binding</keyword>
<dbReference type="STRING" id="70415.A0A5S6Q0E3"/>
<keyword evidence="4" id="KW-0647">Proteasome</keyword>
<dbReference type="Gene3D" id="1.10.8.60">
    <property type="match status" value="1"/>
</dbReference>
<comment type="similarity">
    <text evidence="1 5">Belongs to the AAA ATPase family.</text>
</comment>
<dbReference type="SUPFAM" id="SSF52540">
    <property type="entry name" value="P-loop containing nucleoside triphosphate hydrolases"/>
    <property type="match status" value="1"/>
</dbReference>
<evidence type="ECO:0000256" key="6">
    <source>
        <dbReference type="SAM" id="MobiDB-lite"/>
    </source>
</evidence>
<dbReference type="Proteomes" id="UP000046395">
    <property type="component" value="Unassembled WGS sequence"/>
</dbReference>
<dbReference type="GO" id="GO:0000502">
    <property type="term" value="C:proteasome complex"/>
    <property type="evidence" value="ECO:0007669"/>
    <property type="project" value="UniProtKB-KW"/>
</dbReference>
<dbReference type="GO" id="GO:0005524">
    <property type="term" value="F:ATP binding"/>
    <property type="evidence" value="ECO:0007669"/>
    <property type="project" value="UniProtKB-KW"/>
</dbReference>
<reference evidence="8" key="1">
    <citation type="submission" date="2014-03" db="EMBL/GenBank/DDBJ databases">
        <title>The whipworm genome and dual-species transcriptomics of an intimate host-pathogen interaction.</title>
        <authorList>
            <person name="Foth B.J."/>
            <person name="Tsai I.J."/>
            <person name="Reid A.J."/>
            <person name="Bancroft A.J."/>
            <person name="Nichol S."/>
            <person name="Tracey A."/>
            <person name="Holroyd N."/>
            <person name="Cotton J.A."/>
            <person name="Stanley E.J."/>
            <person name="Zarowiecki M."/>
            <person name="Liu J.Z."/>
            <person name="Huckvale T."/>
            <person name="Cooper P.J."/>
            <person name="Grencis R.K."/>
            <person name="Berriman M."/>
        </authorList>
    </citation>
    <scope>NUCLEOTIDE SEQUENCE [LARGE SCALE GENOMIC DNA]</scope>
    <source>
        <strain evidence="8">Edinburgh</strain>
    </source>
</reference>